<feature type="binding site" evidence="2">
    <location>
        <position position="58"/>
    </location>
    <ligand>
        <name>substrate</name>
    </ligand>
</feature>
<dbReference type="Proteomes" id="UP000315017">
    <property type="component" value="Chromosome"/>
</dbReference>
<dbReference type="PANTHER" id="PTHR48100">
    <property type="entry name" value="BROAD-SPECIFICITY PHOSPHATASE YOR283W-RELATED"/>
    <property type="match status" value="1"/>
</dbReference>
<dbReference type="InterPro" id="IPR029033">
    <property type="entry name" value="His_PPase_superfam"/>
</dbReference>
<sequence>MLLVRHGATVANLARPVRLQGCGIDLSLSPEGVRQAEATAEFLATIPCSAVFSSRMKRAVETAERIAARQNLVVEPLSGLHEVDVGRWEGRDRDEIEAMDPEAFLLFLEDPATNGYPEGENVVQVADRVTPILEALAERHLGQRIIVVVHNVVLRAYLAQVLEIPLARYRQLTQENCCVNVLVWQHATMQVRTVNSVWHLGE</sequence>
<feature type="active site" description="Proton donor/acceptor" evidence="1">
    <location>
        <position position="82"/>
    </location>
</feature>
<gene>
    <name evidence="3" type="primary">pspA_2</name>
    <name evidence="3" type="ORF">ETAA8_25550</name>
</gene>
<evidence type="ECO:0000313" key="3">
    <source>
        <dbReference type="EMBL" id="QDU27467.1"/>
    </source>
</evidence>
<evidence type="ECO:0000313" key="4">
    <source>
        <dbReference type="Proteomes" id="UP000315017"/>
    </source>
</evidence>
<feature type="active site" description="Tele-phosphohistidine intermediate" evidence="1">
    <location>
        <position position="6"/>
    </location>
</feature>
<reference evidence="3 4" key="1">
    <citation type="submission" date="2019-02" db="EMBL/GenBank/DDBJ databases">
        <title>Deep-cultivation of Planctomycetes and their phenomic and genomic characterization uncovers novel biology.</title>
        <authorList>
            <person name="Wiegand S."/>
            <person name="Jogler M."/>
            <person name="Boedeker C."/>
            <person name="Pinto D."/>
            <person name="Vollmers J."/>
            <person name="Rivas-Marin E."/>
            <person name="Kohn T."/>
            <person name="Peeters S.H."/>
            <person name="Heuer A."/>
            <person name="Rast P."/>
            <person name="Oberbeckmann S."/>
            <person name="Bunk B."/>
            <person name="Jeske O."/>
            <person name="Meyerdierks A."/>
            <person name="Storesund J.E."/>
            <person name="Kallscheuer N."/>
            <person name="Luecker S."/>
            <person name="Lage O.M."/>
            <person name="Pohl T."/>
            <person name="Merkel B.J."/>
            <person name="Hornburger P."/>
            <person name="Mueller R.-W."/>
            <person name="Bruemmer F."/>
            <person name="Labrenz M."/>
            <person name="Spormann A.M."/>
            <person name="Op den Camp H."/>
            <person name="Overmann J."/>
            <person name="Amann R."/>
            <person name="Jetten M.S.M."/>
            <person name="Mascher T."/>
            <person name="Medema M.H."/>
            <person name="Devos D.P."/>
            <person name="Kaster A.-K."/>
            <person name="Ovreas L."/>
            <person name="Rohde M."/>
            <person name="Galperin M.Y."/>
            <person name="Jogler C."/>
        </authorList>
    </citation>
    <scope>NUCLEOTIDE SEQUENCE [LARGE SCALE GENOMIC DNA]</scope>
    <source>
        <strain evidence="3 4">ETA_A8</strain>
    </source>
</reference>
<dbReference type="AlphaFoldDB" id="A0A517YB54"/>
<dbReference type="Pfam" id="PF00300">
    <property type="entry name" value="His_Phos_1"/>
    <property type="match status" value="1"/>
</dbReference>
<proteinExistence type="predicted"/>
<protein>
    <submittedName>
        <fullName evidence="3">Phosphoserine phosphatase 1</fullName>
        <ecNumber evidence="3">3.1.3.3</ecNumber>
    </submittedName>
</protein>
<feature type="binding site" evidence="2">
    <location>
        <begin position="5"/>
        <end position="12"/>
    </location>
    <ligand>
        <name>substrate</name>
    </ligand>
</feature>
<organism evidence="3 4">
    <name type="scientific">Anatilimnocola aggregata</name>
    <dbReference type="NCBI Taxonomy" id="2528021"/>
    <lineage>
        <taxon>Bacteria</taxon>
        <taxon>Pseudomonadati</taxon>
        <taxon>Planctomycetota</taxon>
        <taxon>Planctomycetia</taxon>
        <taxon>Pirellulales</taxon>
        <taxon>Pirellulaceae</taxon>
        <taxon>Anatilimnocola</taxon>
    </lineage>
</organism>
<dbReference type="InterPro" id="IPR050275">
    <property type="entry name" value="PGM_Phosphatase"/>
</dbReference>
<dbReference type="PIRSF" id="PIRSF000709">
    <property type="entry name" value="6PFK_2-Ptase"/>
    <property type="match status" value="1"/>
</dbReference>
<accession>A0A517YB54</accession>
<name>A0A517YB54_9BACT</name>
<dbReference type="KEGG" id="aagg:ETAA8_25550"/>
<dbReference type="Gene3D" id="3.40.50.1240">
    <property type="entry name" value="Phosphoglycerate mutase-like"/>
    <property type="match status" value="1"/>
</dbReference>
<dbReference type="GO" id="GO:0016791">
    <property type="term" value="F:phosphatase activity"/>
    <property type="evidence" value="ECO:0007669"/>
    <property type="project" value="TreeGrafter"/>
</dbReference>
<dbReference type="CDD" id="cd07067">
    <property type="entry name" value="HP_PGM_like"/>
    <property type="match status" value="1"/>
</dbReference>
<evidence type="ECO:0000256" key="2">
    <source>
        <dbReference type="PIRSR" id="PIRSR613078-2"/>
    </source>
</evidence>
<keyword evidence="3" id="KW-0378">Hydrolase</keyword>
<keyword evidence="4" id="KW-1185">Reference proteome</keyword>
<dbReference type="EC" id="3.1.3.3" evidence="3"/>
<dbReference type="SMART" id="SM00855">
    <property type="entry name" value="PGAM"/>
    <property type="match status" value="1"/>
</dbReference>
<dbReference type="SUPFAM" id="SSF53254">
    <property type="entry name" value="Phosphoglycerate mutase-like"/>
    <property type="match status" value="1"/>
</dbReference>
<dbReference type="InterPro" id="IPR013078">
    <property type="entry name" value="His_Pase_superF_clade-1"/>
</dbReference>
<dbReference type="EMBL" id="CP036274">
    <property type="protein sequence ID" value="QDU27467.1"/>
    <property type="molecule type" value="Genomic_DNA"/>
</dbReference>
<evidence type="ECO:0000256" key="1">
    <source>
        <dbReference type="PIRSR" id="PIRSR613078-1"/>
    </source>
</evidence>
<dbReference type="PANTHER" id="PTHR48100:SF10">
    <property type="entry name" value="2-CARBOXY-D-ARABINITOL-1-PHOSPHATASE-RELATED"/>
    <property type="match status" value="1"/>
</dbReference>